<protein>
    <submittedName>
        <fullName evidence="1">Uncharacterized protein</fullName>
    </submittedName>
</protein>
<evidence type="ECO:0000313" key="1">
    <source>
        <dbReference type="EMBL" id="KAJ1902103.1"/>
    </source>
</evidence>
<proteinExistence type="predicted"/>
<comment type="caution">
    <text evidence="1">The sequence shown here is derived from an EMBL/GenBank/DDBJ whole genome shotgun (WGS) entry which is preliminary data.</text>
</comment>
<sequence>MGLMEPNMFLTVDPELNKQRRGQLGPTMGLANLKHMEPIIMAAGSKQLCSKWDRAIGQSKDGKTAKLCYHTDFMLMNFDIISSLGFGQAHRSLTSGDTQIADWVHSTCVLMYMQAIIPIFKSKLFRRFLIKPLYDKYDAFFAVGTQAIEKRKQLLSNLKPGDSKPKDLLQSYIDAEDPESRIRMTSGQVATETINGLMAGSDTSSNTLAWLPEDSLFMPGRNWIFCEQAGILEVSVVVFVGVHLRVCIAKWGACLSIITMPP</sequence>
<gene>
    <name evidence="1" type="ORF">LPJ66_000278</name>
</gene>
<organism evidence="1 2">
    <name type="scientific">Kickxella alabastrina</name>
    <dbReference type="NCBI Taxonomy" id="61397"/>
    <lineage>
        <taxon>Eukaryota</taxon>
        <taxon>Fungi</taxon>
        <taxon>Fungi incertae sedis</taxon>
        <taxon>Zoopagomycota</taxon>
        <taxon>Kickxellomycotina</taxon>
        <taxon>Kickxellomycetes</taxon>
        <taxon>Kickxellales</taxon>
        <taxon>Kickxellaceae</taxon>
        <taxon>Kickxella</taxon>
    </lineage>
</organism>
<evidence type="ECO:0000313" key="2">
    <source>
        <dbReference type="Proteomes" id="UP001150581"/>
    </source>
</evidence>
<accession>A0ACC1IWL9</accession>
<name>A0ACC1IWL9_9FUNG</name>
<dbReference type="Proteomes" id="UP001150581">
    <property type="component" value="Unassembled WGS sequence"/>
</dbReference>
<keyword evidence="2" id="KW-1185">Reference proteome</keyword>
<dbReference type="EMBL" id="JANBPG010000006">
    <property type="protein sequence ID" value="KAJ1902103.1"/>
    <property type="molecule type" value="Genomic_DNA"/>
</dbReference>
<reference evidence="1" key="1">
    <citation type="submission" date="2022-07" db="EMBL/GenBank/DDBJ databases">
        <title>Phylogenomic reconstructions and comparative analyses of Kickxellomycotina fungi.</title>
        <authorList>
            <person name="Reynolds N.K."/>
            <person name="Stajich J.E."/>
            <person name="Barry K."/>
            <person name="Grigoriev I.V."/>
            <person name="Crous P."/>
            <person name="Smith M.E."/>
        </authorList>
    </citation>
    <scope>NUCLEOTIDE SEQUENCE</scope>
    <source>
        <strain evidence="1">Benny 63K</strain>
    </source>
</reference>